<accession>A0A8J9VCI3</accession>
<feature type="non-terminal residue" evidence="6">
    <location>
        <position position="724"/>
    </location>
</feature>
<feature type="coiled-coil region" evidence="4">
    <location>
        <begin position="157"/>
        <end position="212"/>
    </location>
</feature>
<protein>
    <recommendedName>
        <fullName evidence="5">FLYWCH-type domain-containing protein</fullName>
    </recommendedName>
</protein>
<dbReference type="InterPro" id="IPR011011">
    <property type="entry name" value="Znf_FYVE_PHD"/>
</dbReference>
<dbReference type="Gene3D" id="3.30.70.1820">
    <property type="entry name" value="L1 transposable element, RRM domain"/>
    <property type="match status" value="1"/>
</dbReference>
<dbReference type="GO" id="GO:0008270">
    <property type="term" value="F:zinc ion binding"/>
    <property type="evidence" value="ECO:0007669"/>
    <property type="project" value="UniProtKB-KW"/>
</dbReference>
<evidence type="ECO:0000313" key="6">
    <source>
        <dbReference type="EMBL" id="CAH0723905.1"/>
    </source>
</evidence>
<dbReference type="SUPFAM" id="SSF57903">
    <property type="entry name" value="FYVE/PHD zinc finger"/>
    <property type="match status" value="1"/>
</dbReference>
<name>A0A8J9VCI3_9NEOP</name>
<keyword evidence="3" id="KW-0862">Zinc</keyword>
<evidence type="ECO:0000256" key="3">
    <source>
        <dbReference type="ARBA" id="ARBA00022833"/>
    </source>
</evidence>
<feature type="domain" description="FLYWCH-type" evidence="5">
    <location>
        <begin position="665"/>
        <end position="724"/>
    </location>
</feature>
<dbReference type="Proteomes" id="UP000838878">
    <property type="component" value="Chromosome 4"/>
</dbReference>
<evidence type="ECO:0000256" key="1">
    <source>
        <dbReference type="ARBA" id="ARBA00022723"/>
    </source>
</evidence>
<evidence type="ECO:0000259" key="5">
    <source>
        <dbReference type="Pfam" id="PF04500"/>
    </source>
</evidence>
<sequence>MSCESRICAGCLKKIDNNKYIKCCLCNQTYDAVCANVSEKKINSKDTKNIWKCQACKNKQPKICNTNTPIRTIFAFDEGQKDVLSESHDSNITTRKPKSFNSPSISTSTSLDDNAIAAIRYQVLEAIKIEIPTMLSKVIKSELSTLSQEVHDLCKSVSFLSEMHDEMKVKIEELSNDNKSLRNENSVLQTTVTDLSDRINILEQHLRQENLELNGIPEHYNENIPNIIQKCANVIGHNIADDDIVHFTRVAKQNRKSEKPRSIIIKFKNIRRRDEFYSAVYRYNKTHPDNKLNTSLIGMSNEKKPVYVSEHLSPANKALHAAARQKAKELQYKFTWAFTHFTGAVFATSRYGQPVIQIGIHRFNKKYSDSKGERIRWVCVRAHKGIKKQRPKKKVSREEFLEKKKIAERLRYEKIKRDPERLAVLREKERLKYLKKRESGQRKLVSEMSPYERKIAQASTEVVKCFMFSSSYSTNNTDNEEDDLLEEIINSSSIEETKKLESSATRKYNRKKRRSYPDTWKQNKLKYLRNTGQAYERKNSVVQARCVKPPCPANCRLKCTENISNHERHQLFKEYWNIGNINRQRQYIYDRIEEIRPTYRYTLTQTRRNFNHSYYFYVRDQKIRICRNFFIGTLDITTRAIRTVIAKKTPTGVAEDMRGKNVAQFVISSRGNKMLLLDGYKFSLSKTRQSHLLRWVCTHCGRGCRASVTTLDNVIIRVRNEHNH</sequence>
<dbReference type="EMBL" id="OV170224">
    <property type="protein sequence ID" value="CAH0723905.1"/>
    <property type="molecule type" value="Genomic_DNA"/>
</dbReference>
<keyword evidence="7" id="KW-1185">Reference proteome</keyword>
<dbReference type="InterPro" id="IPR007588">
    <property type="entry name" value="Znf_FLYWCH"/>
</dbReference>
<evidence type="ECO:0000313" key="7">
    <source>
        <dbReference type="Proteomes" id="UP000838878"/>
    </source>
</evidence>
<organism evidence="6 7">
    <name type="scientific">Brenthis ino</name>
    <name type="common">lesser marbled fritillary</name>
    <dbReference type="NCBI Taxonomy" id="405034"/>
    <lineage>
        <taxon>Eukaryota</taxon>
        <taxon>Metazoa</taxon>
        <taxon>Ecdysozoa</taxon>
        <taxon>Arthropoda</taxon>
        <taxon>Hexapoda</taxon>
        <taxon>Insecta</taxon>
        <taxon>Pterygota</taxon>
        <taxon>Neoptera</taxon>
        <taxon>Endopterygota</taxon>
        <taxon>Lepidoptera</taxon>
        <taxon>Glossata</taxon>
        <taxon>Ditrysia</taxon>
        <taxon>Papilionoidea</taxon>
        <taxon>Nymphalidae</taxon>
        <taxon>Heliconiinae</taxon>
        <taxon>Argynnini</taxon>
        <taxon>Brenthis</taxon>
    </lineage>
</organism>
<dbReference type="OrthoDB" id="5984028at2759"/>
<evidence type="ECO:0000256" key="2">
    <source>
        <dbReference type="ARBA" id="ARBA00022771"/>
    </source>
</evidence>
<keyword evidence="4" id="KW-0175">Coiled coil</keyword>
<dbReference type="Gene3D" id="2.20.25.240">
    <property type="match status" value="1"/>
</dbReference>
<reference evidence="6" key="1">
    <citation type="submission" date="2021-12" db="EMBL/GenBank/DDBJ databases">
        <authorList>
            <person name="Martin H S."/>
        </authorList>
    </citation>
    <scope>NUCLEOTIDE SEQUENCE</scope>
</reference>
<dbReference type="PANTHER" id="PTHR10773">
    <property type="entry name" value="DNA-DIRECTED RNA POLYMERASES I, II, AND III SUBUNIT RPABC2"/>
    <property type="match status" value="1"/>
</dbReference>
<proteinExistence type="predicted"/>
<keyword evidence="1" id="KW-0479">Metal-binding</keyword>
<gene>
    <name evidence="6" type="ORF">BINO364_LOCUS9673</name>
</gene>
<dbReference type="Pfam" id="PF04500">
    <property type="entry name" value="FLYWCH"/>
    <property type="match status" value="1"/>
</dbReference>
<dbReference type="PANTHER" id="PTHR10773:SF19">
    <property type="match status" value="1"/>
</dbReference>
<keyword evidence="2" id="KW-0863">Zinc-finger</keyword>
<dbReference type="AlphaFoldDB" id="A0A8J9VCI3"/>
<evidence type="ECO:0000256" key="4">
    <source>
        <dbReference type="SAM" id="Coils"/>
    </source>
</evidence>